<dbReference type="Proteomes" id="UP000284842">
    <property type="component" value="Unassembled WGS sequence"/>
</dbReference>
<evidence type="ECO:0000256" key="1">
    <source>
        <dbReference type="SAM" id="MobiDB-lite"/>
    </source>
</evidence>
<dbReference type="EMBL" id="NHTK01001269">
    <property type="protein sequence ID" value="PPR01162.1"/>
    <property type="molecule type" value="Genomic_DNA"/>
</dbReference>
<evidence type="ECO:0000313" key="2">
    <source>
        <dbReference type="EMBL" id="PPR01162.1"/>
    </source>
</evidence>
<dbReference type="AlphaFoldDB" id="A0A409YDS0"/>
<keyword evidence="3" id="KW-1185">Reference proteome</keyword>
<accession>A0A409YDS0</accession>
<protein>
    <submittedName>
        <fullName evidence="2">Uncharacterized protein</fullName>
    </submittedName>
</protein>
<feature type="compositionally biased region" description="Basic and acidic residues" evidence="1">
    <location>
        <begin position="274"/>
        <end position="283"/>
    </location>
</feature>
<reference evidence="2 3" key="1">
    <citation type="journal article" date="2018" name="Evol. Lett.">
        <title>Horizontal gene cluster transfer increased hallucinogenic mushroom diversity.</title>
        <authorList>
            <person name="Reynolds H.T."/>
            <person name="Vijayakumar V."/>
            <person name="Gluck-Thaler E."/>
            <person name="Korotkin H.B."/>
            <person name="Matheny P.B."/>
            <person name="Slot J.C."/>
        </authorList>
    </citation>
    <scope>NUCLEOTIDE SEQUENCE [LARGE SCALE GENOMIC DNA]</scope>
    <source>
        <strain evidence="2 3">2629</strain>
    </source>
</reference>
<feature type="compositionally biased region" description="Basic and acidic residues" evidence="1">
    <location>
        <begin position="247"/>
        <end position="259"/>
    </location>
</feature>
<evidence type="ECO:0000313" key="3">
    <source>
        <dbReference type="Proteomes" id="UP000284842"/>
    </source>
</evidence>
<comment type="caution">
    <text evidence="2">The sequence shown here is derived from an EMBL/GenBank/DDBJ whole genome shotgun (WGS) entry which is preliminary data.</text>
</comment>
<proteinExistence type="predicted"/>
<organism evidence="2 3">
    <name type="scientific">Panaeolus cyanescens</name>
    <dbReference type="NCBI Taxonomy" id="181874"/>
    <lineage>
        <taxon>Eukaryota</taxon>
        <taxon>Fungi</taxon>
        <taxon>Dikarya</taxon>
        <taxon>Basidiomycota</taxon>
        <taxon>Agaricomycotina</taxon>
        <taxon>Agaricomycetes</taxon>
        <taxon>Agaricomycetidae</taxon>
        <taxon>Agaricales</taxon>
        <taxon>Agaricineae</taxon>
        <taxon>Galeropsidaceae</taxon>
        <taxon>Panaeolus</taxon>
    </lineage>
</organism>
<dbReference type="InParanoid" id="A0A409YDS0"/>
<dbReference type="OrthoDB" id="3070206at2759"/>
<gene>
    <name evidence="2" type="ORF">CVT24_006129</name>
</gene>
<sequence>MTTSTVIHMLSTLYPESTQESELITIDILDVCKMDDLDNDYMAQYFKALRFSTEEDVNDYVPATMSSEIPLARYLRVTPAMAEALKHKQWGLYPRDHQIARLIVDYMTQNLDESRDLIAIDLAFPSKELYQYKLLFWEDVIQVKTTNGERCQSGQTLVYSEVHPVIAMLSAVEFLSGSYHNRERGLALHKRLNELSDPLSRDLKQMVLTIPVFINTFYPFHEEDEHRLEGFRRRAAHRAEILAPSTRRVEPGRDQERTRWWLGAPDAEPQNDGHPSDSRTPPD</sequence>
<name>A0A409YDS0_9AGAR</name>
<feature type="region of interest" description="Disordered" evidence="1">
    <location>
        <begin position="243"/>
        <end position="283"/>
    </location>
</feature>